<evidence type="ECO:0000259" key="3">
    <source>
        <dbReference type="Pfam" id="PF01370"/>
    </source>
</evidence>
<dbReference type="InterPro" id="IPR036291">
    <property type="entry name" value="NAD(P)-bd_dom_sf"/>
</dbReference>
<proteinExistence type="inferred from homology"/>
<reference evidence="4 5" key="1">
    <citation type="submission" date="2018-01" db="EMBL/GenBank/DDBJ databases">
        <title>Halomonas endophytica sp. nov., isolated from storage liquid in the stems of Populus euphratica.</title>
        <authorList>
            <person name="Chen C."/>
        </authorList>
    </citation>
    <scope>NUCLEOTIDE SEQUENCE [LARGE SCALE GENOMIC DNA]</scope>
    <source>
        <strain evidence="4 5">MC28</strain>
    </source>
</reference>
<name>A0A2N7UEB2_9GAMM</name>
<gene>
    <name evidence="4" type="ORF">C1H69_00545</name>
</gene>
<dbReference type="InterPro" id="IPR001509">
    <property type="entry name" value="Epimerase_deHydtase"/>
</dbReference>
<dbReference type="PANTHER" id="PTHR43000">
    <property type="entry name" value="DTDP-D-GLUCOSE 4,6-DEHYDRATASE-RELATED"/>
    <property type="match status" value="1"/>
</dbReference>
<dbReference type="PRINTS" id="PR00081">
    <property type="entry name" value="GDHRDH"/>
</dbReference>
<dbReference type="OrthoDB" id="9803010at2"/>
<comment type="pathway">
    <text evidence="1">Bacterial outer membrane biogenesis; LPS O-antigen biosynthesis.</text>
</comment>
<dbReference type="Pfam" id="PF01370">
    <property type="entry name" value="Epimerase"/>
    <property type="match status" value="1"/>
</dbReference>
<dbReference type="Gene3D" id="3.40.50.720">
    <property type="entry name" value="NAD(P)-binding Rossmann-like Domain"/>
    <property type="match status" value="1"/>
</dbReference>
<evidence type="ECO:0000313" key="5">
    <source>
        <dbReference type="Proteomes" id="UP000235803"/>
    </source>
</evidence>
<feature type="domain" description="NAD-dependent epimerase/dehydratase" evidence="3">
    <location>
        <begin position="9"/>
        <end position="227"/>
    </location>
</feature>
<accession>A0A2N7UEB2</accession>
<keyword evidence="5" id="KW-1185">Reference proteome</keyword>
<dbReference type="SUPFAM" id="SSF51735">
    <property type="entry name" value="NAD(P)-binding Rossmann-fold domains"/>
    <property type="match status" value="1"/>
</dbReference>
<dbReference type="RefSeq" id="WP_102651467.1">
    <property type="nucleotide sequence ID" value="NZ_PNRF01000001.1"/>
</dbReference>
<dbReference type="AlphaFoldDB" id="A0A2N7UEB2"/>
<dbReference type="InterPro" id="IPR002347">
    <property type="entry name" value="SDR_fam"/>
</dbReference>
<comment type="similarity">
    <text evidence="2">Belongs to the NAD(P)-dependent epimerase/dehydratase family.</text>
</comment>
<dbReference type="EMBL" id="PNRF01000001">
    <property type="protein sequence ID" value="PMR78788.1"/>
    <property type="molecule type" value="Genomic_DNA"/>
</dbReference>
<comment type="caution">
    <text evidence="4">The sequence shown here is derived from an EMBL/GenBank/DDBJ whole genome shotgun (WGS) entry which is preliminary data.</text>
</comment>
<protein>
    <recommendedName>
        <fullName evidence="3">NAD-dependent epimerase/dehydratase domain-containing protein</fullName>
    </recommendedName>
</protein>
<dbReference type="Proteomes" id="UP000235803">
    <property type="component" value="Unassembled WGS sequence"/>
</dbReference>
<evidence type="ECO:0000313" key="4">
    <source>
        <dbReference type="EMBL" id="PMR78788.1"/>
    </source>
</evidence>
<organism evidence="4 5">
    <name type="scientific">Billgrantia endophytica</name>
    <dbReference type="NCBI Taxonomy" id="2033802"/>
    <lineage>
        <taxon>Bacteria</taxon>
        <taxon>Pseudomonadati</taxon>
        <taxon>Pseudomonadota</taxon>
        <taxon>Gammaproteobacteria</taxon>
        <taxon>Oceanospirillales</taxon>
        <taxon>Halomonadaceae</taxon>
        <taxon>Billgrantia</taxon>
    </lineage>
</organism>
<evidence type="ECO:0000256" key="1">
    <source>
        <dbReference type="ARBA" id="ARBA00005125"/>
    </source>
</evidence>
<dbReference type="CDD" id="cd08946">
    <property type="entry name" value="SDR_e"/>
    <property type="match status" value="1"/>
</dbReference>
<evidence type="ECO:0000256" key="2">
    <source>
        <dbReference type="ARBA" id="ARBA00007637"/>
    </source>
</evidence>
<sequence length="306" mass="33258">MNATDSLNVLVTGVSGMLGRSLAMRLATSGHEVLGMDIHPCDLQHARIKTEVLDVRDLHQLYRLLKDSPPIDVVVHGGGISGSMVLKDRPAEVADINVGGTMNLLEAMRLYGIPRIVQCSTIMVYGEVEEGPVDEERSLAPTNVYGATKAACEALITSYVAQFGMSAALLRIAHVYGPARKTYCPLRAMIEGALDKRDVSMHENAGAKRQLIHADDVVHAMELATLDRNPGRVVANIAPGVEWRMDEVAEIVRGEIGPLAVEFGNEAIKREYLTAPLAIDRARERWGWSPKVSLSEGVADFLRAGQ</sequence>